<evidence type="ECO:0008006" key="4">
    <source>
        <dbReference type="Google" id="ProtNLM"/>
    </source>
</evidence>
<name>I3EFQ9_NEMP3</name>
<evidence type="ECO:0000313" key="3">
    <source>
        <dbReference type="Proteomes" id="UP000002872"/>
    </source>
</evidence>
<dbReference type="VEuPathDB" id="MicrosporidiaDB:NEQG_01500"/>
<gene>
    <name evidence="2" type="ORF">NEQG_01500</name>
</gene>
<accession>I3EFQ9</accession>
<protein>
    <recommendedName>
        <fullName evidence="4">BRO1 domain-containing protein</fullName>
    </recommendedName>
</protein>
<dbReference type="AlphaFoldDB" id="I3EFQ9"/>
<dbReference type="InParanoid" id="I3EFQ9"/>
<dbReference type="OrthoDB" id="10376840at2759"/>
<evidence type="ECO:0000313" key="2">
    <source>
        <dbReference type="EMBL" id="EIJ88056.1"/>
    </source>
</evidence>
<reference evidence="2" key="1">
    <citation type="submission" date="2011-01" db="EMBL/GenBank/DDBJ databases">
        <title>The Genome Sequence of Nematocida parisii strain ERTm3.</title>
        <authorList>
            <consortium name="The Broad Institute Genome Sequencing Platform"/>
            <consortium name="The Broad Institute Genome Sequencing Center for Infectious Disease"/>
            <person name="Cuomo C."/>
            <person name="Troemel E."/>
            <person name="Young S.K."/>
            <person name="Zeng Q."/>
            <person name="Gargeya S."/>
            <person name="Fitzgerald M."/>
            <person name="Haas B."/>
            <person name="Abouelleil A."/>
            <person name="Alvarado L."/>
            <person name="Arachchi H.M."/>
            <person name="Berlin A."/>
            <person name="Chapman S.B."/>
            <person name="Gearin G."/>
            <person name="Goldberg J."/>
            <person name="Griggs A."/>
            <person name="Gujja S."/>
            <person name="Hansen M."/>
            <person name="Heiman D."/>
            <person name="Howarth C."/>
            <person name="Larimer J."/>
            <person name="Lui A."/>
            <person name="MacDonald P.J.P."/>
            <person name="McCowen C."/>
            <person name="Montmayeur A."/>
            <person name="Murphy C."/>
            <person name="Neiman D."/>
            <person name="Pearson M."/>
            <person name="Priest M."/>
            <person name="Roberts A."/>
            <person name="Saif S."/>
            <person name="Shea T."/>
            <person name="Sisk P."/>
            <person name="Stolte C."/>
            <person name="Sykes S."/>
            <person name="Wortman J."/>
            <person name="Nusbaum C."/>
            <person name="Birren B."/>
        </authorList>
    </citation>
    <scope>NUCLEOTIDE SEQUENCE</scope>
    <source>
        <strain evidence="2">ERTm3</strain>
    </source>
</reference>
<organism evidence="2 3">
    <name type="scientific">Nematocida parisii (strain ERTm3)</name>
    <name type="common">Nematode killer fungus</name>
    <dbReference type="NCBI Taxonomy" id="935791"/>
    <lineage>
        <taxon>Eukaryota</taxon>
        <taxon>Fungi</taxon>
        <taxon>Fungi incertae sedis</taxon>
        <taxon>Microsporidia</taxon>
        <taxon>Nematocida</taxon>
    </lineage>
</organism>
<dbReference type="HOGENOM" id="CLU_506313_0_0_1"/>
<dbReference type="Proteomes" id="UP000002872">
    <property type="component" value="Unassembled WGS sequence"/>
</dbReference>
<feature type="signal peptide" evidence="1">
    <location>
        <begin position="1"/>
        <end position="23"/>
    </location>
</feature>
<sequence>MRRSTKYIFVIGMLIIKHSFVYTANEQKEVPADTNSEKTNIKIKLDEFIEFMNNEEYVIYDLKEANDEIQCCVDLILNKGYKTVTLKKPINSELSNPEIKISQNKSNQSSAVNQSIYTAIESRNLSKNLFTSSKSTGYKLVDIPILSPYIENYYVLIIEDFKNIIDMCKYISIDSNNKDPSETLILDQENMAKYFLSHTQSPHIFLEFSFNDLLKHGSPKEYFKMIKDKDSGDLKDPIKTFDKTCHDICRFFAYLSNQIYLFVASQKEFNIHTKNKLISYLNKDDVESDPDPKSQANEISEEPMHQQYLCAWRLKNCSFILQINELLNLLLSALQKTRCDLSSINISNNTYKEYLKNNKFNKVYKKARLLANEIIAINTMQSHGKIMQIQENVLQLATVAVELMREIVLSLYKKANYINIKAEDKNFCSKKEFKQDIKKLWNISNAIKEYKKVLPEYEKLDLYQYTEKLENDLNTIISINNDNLKTKVSTASTNPDLIERTKKFIKNPREYLIKARACAVPNTSTQNNQKKKEMTTEL</sequence>
<evidence type="ECO:0000256" key="1">
    <source>
        <dbReference type="SAM" id="SignalP"/>
    </source>
</evidence>
<feature type="chain" id="PRO_5003670939" description="BRO1 domain-containing protein" evidence="1">
    <location>
        <begin position="24"/>
        <end position="538"/>
    </location>
</feature>
<keyword evidence="1" id="KW-0732">Signal</keyword>
<keyword evidence="3" id="KW-1185">Reference proteome</keyword>
<dbReference type="EMBL" id="GL870879">
    <property type="protein sequence ID" value="EIJ88056.1"/>
    <property type="molecule type" value="Genomic_DNA"/>
</dbReference>
<proteinExistence type="predicted"/>